<keyword evidence="2" id="KW-1185">Reference proteome</keyword>
<dbReference type="EMBL" id="FOVG01000001">
    <property type="protein sequence ID" value="SFN13769.1"/>
    <property type="molecule type" value="Genomic_DNA"/>
</dbReference>
<proteinExistence type="predicted"/>
<gene>
    <name evidence="1" type="ORF">SAMN05428971_0202</name>
</gene>
<dbReference type="RefSeq" id="WP_090958895.1">
    <property type="nucleotide sequence ID" value="NZ_FOVG01000001.1"/>
</dbReference>
<name>A0A1I4WLD1_9GAMM</name>
<dbReference type="Proteomes" id="UP000198968">
    <property type="component" value="Unassembled WGS sequence"/>
</dbReference>
<reference evidence="2" key="1">
    <citation type="submission" date="2016-10" db="EMBL/GenBank/DDBJ databases">
        <authorList>
            <person name="Varghese N."/>
            <person name="Submissions S."/>
        </authorList>
    </citation>
    <scope>NUCLEOTIDE SEQUENCE [LARGE SCALE GENOMIC DNA]</scope>
    <source>
        <strain evidence="2">OV426</strain>
    </source>
</reference>
<evidence type="ECO:0000313" key="1">
    <source>
        <dbReference type="EMBL" id="SFN13769.1"/>
    </source>
</evidence>
<dbReference type="AlphaFoldDB" id="A0A1I4WLD1"/>
<dbReference type="OrthoDB" id="6540472at2"/>
<evidence type="ECO:0000313" key="2">
    <source>
        <dbReference type="Proteomes" id="UP000198968"/>
    </source>
</evidence>
<accession>A0A1I4WLD1</accession>
<sequence>MEKKAPDWVLFCGADLTFTKRQIDFSDADLVFRLPIISMPEINPRLKWIKLNRFTDSVKRRITA</sequence>
<protein>
    <submittedName>
        <fullName evidence="1">Uncharacterized protein</fullName>
    </submittedName>
</protein>
<organism evidence="1 2">
    <name type="scientific">Candidatus Pantoea varia</name>
    <dbReference type="NCBI Taxonomy" id="1881036"/>
    <lineage>
        <taxon>Bacteria</taxon>
        <taxon>Pseudomonadati</taxon>
        <taxon>Pseudomonadota</taxon>
        <taxon>Gammaproteobacteria</taxon>
        <taxon>Enterobacterales</taxon>
        <taxon>Erwiniaceae</taxon>
        <taxon>Pantoea</taxon>
    </lineage>
</organism>